<organism evidence="4 5">
    <name type="scientific">Euplotes crassus</name>
    <dbReference type="NCBI Taxonomy" id="5936"/>
    <lineage>
        <taxon>Eukaryota</taxon>
        <taxon>Sar</taxon>
        <taxon>Alveolata</taxon>
        <taxon>Ciliophora</taxon>
        <taxon>Intramacronucleata</taxon>
        <taxon>Spirotrichea</taxon>
        <taxon>Hypotrichia</taxon>
        <taxon>Euplotida</taxon>
        <taxon>Euplotidae</taxon>
        <taxon>Moneuplotes</taxon>
    </lineage>
</organism>
<feature type="region of interest" description="Disordered" evidence="2">
    <location>
        <begin position="1"/>
        <end position="51"/>
    </location>
</feature>
<dbReference type="EMBL" id="CAMPGE010004992">
    <property type="protein sequence ID" value="CAI2363842.1"/>
    <property type="molecule type" value="Genomic_DNA"/>
</dbReference>
<protein>
    <submittedName>
        <fullName evidence="4">Uncharacterized protein</fullName>
    </submittedName>
</protein>
<keyword evidence="5" id="KW-1185">Reference proteome</keyword>
<keyword evidence="3" id="KW-0812">Transmembrane</keyword>
<evidence type="ECO:0000256" key="1">
    <source>
        <dbReference type="SAM" id="Coils"/>
    </source>
</evidence>
<comment type="caution">
    <text evidence="4">The sequence shown here is derived from an EMBL/GenBank/DDBJ whole genome shotgun (WGS) entry which is preliminary data.</text>
</comment>
<keyword evidence="3" id="KW-1133">Transmembrane helix</keyword>
<evidence type="ECO:0000256" key="2">
    <source>
        <dbReference type="SAM" id="MobiDB-lite"/>
    </source>
</evidence>
<feature type="compositionally biased region" description="Basic and acidic residues" evidence="2">
    <location>
        <begin position="1"/>
        <end position="11"/>
    </location>
</feature>
<feature type="coiled-coil region" evidence="1">
    <location>
        <begin position="391"/>
        <end position="421"/>
    </location>
</feature>
<keyword evidence="1" id="KW-0175">Coiled coil</keyword>
<evidence type="ECO:0000313" key="5">
    <source>
        <dbReference type="Proteomes" id="UP001295684"/>
    </source>
</evidence>
<proteinExistence type="predicted"/>
<name>A0AAD1X9M0_EUPCR</name>
<dbReference type="AlphaFoldDB" id="A0AAD1X9M0"/>
<evidence type="ECO:0000313" key="4">
    <source>
        <dbReference type="EMBL" id="CAI2363842.1"/>
    </source>
</evidence>
<accession>A0AAD1X9M0</accession>
<gene>
    <name evidence="4" type="ORF">ECRASSUSDP1_LOCUS5182</name>
</gene>
<feature type="transmembrane region" description="Helical" evidence="3">
    <location>
        <begin position="542"/>
        <end position="564"/>
    </location>
</feature>
<keyword evidence="3" id="KW-0472">Membrane</keyword>
<reference evidence="4" key="1">
    <citation type="submission" date="2023-07" db="EMBL/GenBank/DDBJ databases">
        <authorList>
            <consortium name="AG Swart"/>
            <person name="Singh M."/>
            <person name="Singh A."/>
            <person name="Seah K."/>
            <person name="Emmerich C."/>
        </authorList>
    </citation>
    <scope>NUCLEOTIDE SEQUENCE</scope>
    <source>
        <strain evidence="4">DP1</strain>
    </source>
</reference>
<evidence type="ECO:0000256" key="3">
    <source>
        <dbReference type="SAM" id="Phobius"/>
    </source>
</evidence>
<dbReference type="Proteomes" id="UP001295684">
    <property type="component" value="Unassembled WGS sequence"/>
</dbReference>
<feature type="coiled-coil region" evidence="1">
    <location>
        <begin position="281"/>
        <end position="340"/>
    </location>
</feature>
<sequence length="565" mass="66237">MNQKKETEVKYRTKKQKKNKRKADKKKQKRLSQAAEGLNGGLEEGLEGKNKERCSERFQMRERLEIGVPKSRNGRVKVAGTDESSMNGVESSNGDGYVSSIEEEKNNSENIHKNTADFESYIQSAMGIPVNHSGIKVTPVCTQSLSTLNPRQIAKLVHRFSNNSQVIFPQISEQTSVLKKREVLYATKTSEEDMEVEEAYQEVQENMENHRISYIKRMEFEQVYKEISHKELSKLNEIIKQLDFKIRIQKEKYLGAVQRNKKKTAEAGAVLDQKALISAQVQRKIQHKKSMEQQFQEFQEKMRQRKEDLYEKLLNYQKAVKMFNEKIHNIEAEAKEYRNKYNAKILTIQKCEKSVHDALKEKESIKELSHESYKKKTSELLSEINMVKQEIFKIEGDAQILQEEIGKLEEQKNEIDAEQLLKESKVLEVSELFDSVISKKIKLQELGEKFRYLYKKLDNSREILERLSLPKDPYQICLYPNEAKRLGYYEAVLHAERGQIDPRLWNELNDKMREAREWEWKYLSLETLYKASCENFTNYSRLAPYLAFFRFVFCLLIIVSIGSLI</sequence>
<feature type="compositionally biased region" description="Basic residues" evidence="2">
    <location>
        <begin position="12"/>
        <end position="30"/>
    </location>
</feature>